<organism evidence="1 2">
    <name type="scientific">Sphingobacterium kitahiroshimense</name>
    <dbReference type="NCBI Taxonomy" id="470446"/>
    <lineage>
        <taxon>Bacteria</taxon>
        <taxon>Pseudomonadati</taxon>
        <taxon>Bacteroidota</taxon>
        <taxon>Sphingobacteriia</taxon>
        <taxon>Sphingobacteriales</taxon>
        <taxon>Sphingobacteriaceae</taxon>
        <taxon>Sphingobacterium</taxon>
    </lineage>
</organism>
<accession>A0ABV0C375</accession>
<gene>
    <name evidence="1" type="ORF">ABE541_23150</name>
</gene>
<reference evidence="1 2" key="1">
    <citation type="submission" date="2024-04" db="EMBL/GenBank/DDBJ databases">
        <title>WGS of bacteria from Torrens River.</title>
        <authorList>
            <person name="Wyrsch E.R."/>
            <person name="Drigo B."/>
        </authorList>
    </citation>
    <scope>NUCLEOTIDE SEQUENCE [LARGE SCALE GENOMIC DNA]</scope>
    <source>
        <strain evidence="1 2">TWI391</strain>
    </source>
</reference>
<protein>
    <submittedName>
        <fullName evidence="1">Uncharacterized protein</fullName>
    </submittedName>
</protein>
<dbReference type="Proteomes" id="UP001409291">
    <property type="component" value="Unassembled WGS sequence"/>
</dbReference>
<evidence type="ECO:0000313" key="1">
    <source>
        <dbReference type="EMBL" id="MEN5380184.1"/>
    </source>
</evidence>
<dbReference type="RefSeq" id="WP_132840214.1">
    <property type="nucleotide sequence ID" value="NZ_JBDJLH010000013.1"/>
</dbReference>
<keyword evidence="2" id="KW-1185">Reference proteome</keyword>
<dbReference type="EMBL" id="JBDJNQ010000014">
    <property type="protein sequence ID" value="MEN5380184.1"/>
    <property type="molecule type" value="Genomic_DNA"/>
</dbReference>
<proteinExistence type="predicted"/>
<name>A0ABV0C375_9SPHI</name>
<sequence length="66" mass="7831">MRKPDIYKELNNGRQFLAWILHDDSKIVEIRSPVIVDGLVVNVEVERYHENRKIAVLEMENLLNKE</sequence>
<comment type="caution">
    <text evidence="1">The sequence shown here is derived from an EMBL/GenBank/DDBJ whole genome shotgun (WGS) entry which is preliminary data.</text>
</comment>
<evidence type="ECO:0000313" key="2">
    <source>
        <dbReference type="Proteomes" id="UP001409291"/>
    </source>
</evidence>